<dbReference type="WBParaSite" id="nRc.2.0.1.t45004-RA">
    <property type="protein sequence ID" value="nRc.2.0.1.t45004-RA"/>
    <property type="gene ID" value="nRc.2.0.1.g45004"/>
</dbReference>
<keyword evidence="11" id="KW-1185">Reference proteome</keyword>
<evidence type="ECO:0000256" key="9">
    <source>
        <dbReference type="SAM" id="Phobius"/>
    </source>
</evidence>
<evidence type="ECO:0000256" key="1">
    <source>
        <dbReference type="ARBA" id="ARBA00004141"/>
    </source>
</evidence>
<evidence type="ECO:0000256" key="4">
    <source>
        <dbReference type="ARBA" id="ARBA00022989"/>
    </source>
</evidence>
<dbReference type="PANTHER" id="PTHR11537">
    <property type="entry name" value="VOLTAGE-GATED POTASSIUM CHANNEL"/>
    <property type="match status" value="1"/>
</dbReference>
<keyword evidence="7" id="KW-0407">Ion channel</keyword>
<feature type="region of interest" description="Disordered" evidence="8">
    <location>
        <begin position="327"/>
        <end position="420"/>
    </location>
</feature>
<dbReference type="PANTHER" id="PTHR11537:SF105">
    <property type="entry name" value="POTASSIUM VOLTAGE-GATED CHANNEL PROTEIN SHAL"/>
    <property type="match status" value="1"/>
</dbReference>
<organism evidence="11 12">
    <name type="scientific">Romanomermis culicivorax</name>
    <name type="common">Nematode worm</name>
    <dbReference type="NCBI Taxonomy" id="13658"/>
    <lineage>
        <taxon>Eukaryota</taxon>
        <taxon>Metazoa</taxon>
        <taxon>Ecdysozoa</taxon>
        <taxon>Nematoda</taxon>
        <taxon>Enoplea</taxon>
        <taxon>Dorylaimia</taxon>
        <taxon>Mermithida</taxon>
        <taxon>Mermithoidea</taxon>
        <taxon>Mermithidae</taxon>
        <taxon>Romanomermis</taxon>
    </lineage>
</organism>
<dbReference type="GO" id="GO:0001508">
    <property type="term" value="P:action potential"/>
    <property type="evidence" value="ECO:0007669"/>
    <property type="project" value="TreeGrafter"/>
</dbReference>
<feature type="compositionally biased region" description="Polar residues" evidence="8">
    <location>
        <begin position="276"/>
        <end position="291"/>
    </location>
</feature>
<feature type="compositionally biased region" description="Basic residues" evidence="8">
    <location>
        <begin position="170"/>
        <end position="181"/>
    </location>
</feature>
<proteinExistence type="predicted"/>
<protein>
    <submittedName>
        <fullName evidence="12">Potassium channel voltage dependent Kv4 C-terminal domain-containing protein</fullName>
    </submittedName>
</protein>
<dbReference type="GO" id="GO:0005250">
    <property type="term" value="F:A-type (transient outward) potassium channel activity"/>
    <property type="evidence" value="ECO:0007669"/>
    <property type="project" value="TreeGrafter"/>
</dbReference>
<name>A0A915L1G5_ROMCU</name>
<feature type="compositionally biased region" description="Polar residues" evidence="8">
    <location>
        <begin position="342"/>
        <end position="368"/>
    </location>
</feature>
<evidence type="ECO:0000256" key="2">
    <source>
        <dbReference type="ARBA" id="ARBA00022448"/>
    </source>
</evidence>
<evidence type="ECO:0000256" key="6">
    <source>
        <dbReference type="ARBA" id="ARBA00023136"/>
    </source>
</evidence>
<keyword evidence="3 9" id="KW-0812">Transmembrane</keyword>
<evidence type="ECO:0000256" key="8">
    <source>
        <dbReference type="SAM" id="MobiDB-lite"/>
    </source>
</evidence>
<feature type="region of interest" description="Disordered" evidence="8">
    <location>
        <begin position="170"/>
        <end position="196"/>
    </location>
</feature>
<keyword evidence="6 9" id="KW-0472">Membrane</keyword>
<evidence type="ECO:0000313" key="12">
    <source>
        <dbReference type="WBParaSite" id="nRc.2.0.1.t45004-RA"/>
    </source>
</evidence>
<dbReference type="Proteomes" id="UP000887565">
    <property type="component" value="Unplaced"/>
</dbReference>
<feature type="compositionally biased region" description="Polar residues" evidence="8">
    <location>
        <begin position="390"/>
        <end position="404"/>
    </location>
</feature>
<feature type="domain" description="Potassium channel voltage dependent Kv4 C-terminal" evidence="10">
    <location>
        <begin position="109"/>
        <end position="158"/>
    </location>
</feature>
<evidence type="ECO:0000259" key="10">
    <source>
        <dbReference type="Pfam" id="PF11879"/>
    </source>
</evidence>
<dbReference type="GO" id="GO:0008076">
    <property type="term" value="C:voltage-gated potassium channel complex"/>
    <property type="evidence" value="ECO:0007669"/>
    <property type="project" value="InterPro"/>
</dbReference>
<dbReference type="SUPFAM" id="SSF81324">
    <property type="entry name" value="Voltage-gated potassium channels"/>
    <property type="match status" value="1"/>
</dbReference>
<dbReference type="InterPro" id="IPR024587">
    <property type="entry name" value="K_chnl_volt-dep_Kv4_C"/>
</dbReference>
<keyword evidence="2" id="KW-0813">Transport</keyword>
<keyword evidence="5" id="KW-0406">Ion transport</keyword>
<feature type="region of interest" description="Disordered" evidence="8">
    <location>
        <begin position="270"/>
        <end position="291"/>
    </location>
</feature>
<evidence type="ECO:0000256" key="3">
    <source>
        <dbReference type="ARBA" id="ARBA00022692"/>
    </source>
</evidence>
<keyword evidence="4 9" id="KW-1133">Transmembrane helix</keyword>
<dbReference type="Gene3D" id="1.10.287.70">
    <property type="match status" value="1"/>
</dbReference>
<feature type="transmembrane region" description="Helical" evidence="9">
    <location>
        <begin position="20"/>
        <end position="44"/>
    </location>
</feature>
<dbReference type="AlphaFoldDB" id="A0A915L1G5"/>
<reference evidence="12" key="1">
    <citation type="submission" date="2022-11" db="UniProtKB">
        <authorList>
            <consortium name="WormBaseParasite"/>
        </authorList>
    </citation>
    <scope>IDENTIFICATION</scope>
</reference>
<evidence type="ECO:0000256" key="7">
    <source>
        <dbReference type="ARBA" id="ARBA00023303"/>
    </source>
</evidence>
<dbReference type="InterPro" id="IPR028325">
    <property type="entry name" value="VG_K_chnl"/>
</dbReference>
<comment type="subcellular location">
    <subcellularLocation>
        <location evidence="1">Membrane</location>
        <topology evidence="1">Multi-pass membrane protein</topology>
    </subcellularLocation>
</comment>
<accession>A0A915L1G5</accession>
<evidence type="ECO:0000256" key="5">
    <source>
        <dbReference type="ARBA" id="ARBA00023065"/>
    </source>
</evidence>
<dbReference type="Pfam" id="PF11879">
    <property type="entry name" value="DUF3399"/>
    <property type="match status" value="1"/>
</dbReference>
<sequence>MGAKVGRAPKYGDMVPHTPFGKLVGGVCSLSGVLVIALPVPVIVSNFSRIYHQSQRADKRRAQKKARMARIRIVKNASGQALYNKKKAHEARIKAFEDGLLSYDDLKGEDLFEMQHHHLLQCLERTTEREFADIDYIAQQNILKSGSQKLFFDTPPSSTTPIYCRSRHNSHLHNRRHTAHNRKNEDDDYAGGARSSPTMYRFPSRLSRAITFCCTDDQDNHHSQRRGVITKVDHFLVGFKVVDDLVTILNIYGSGSRALAHEKGLKAGPSKKKLNQWENSSDPNDMGTMDQQINRTNEKNDKNREDHVKIHEELNEVRFYGNKGSLIPSSKSADLRPEVHSNIDSSATTSSTNGRYESSNNTNQTLSAVSPRLPPFSHTEGLKTPDTEDTSVQSVLNTAFTNRESIPDRSNKQESSTQATIATDDYDDVKISSAQFRSGTAQYNAVPAGAAF</sequence>
<evidence type="ECO:0000313" key="11">
    <source>
        <dbReference type="Proteomes" id="UP000887565"/>
    </source>
</evidence>